<feature type="domain" description="Alpha/beta hydrolase fold-3" evidence="4">
    <location>
        <begin position="80"/>
        <end position="286"/>
    </location>
</feature>
<evidence type="ECO:0000256" key="1">
    <source>
        <dbReference type="ARBA" id="ARBA00010515"/>
    </source>
</evidence>
<dbReference type="STRING" id="1526658.BHK69_29475"/>
<dbReference type="GO" id="GO:0016787">
    <property type="term" value="F:hydrolase activity"/>
    <property type="evidence" value="ECO:0007669"/>
    <property type="project" value="UniProtKB-KW"/>
</dbReference>
<name>A0A1D7U9G7_9HYPH</name>
<dbReference type="PANTHER" id="PTHR48081:SF8">
    <property type="entry name" value="ALPHA_BETA HYDROLASE FOLD-3 DOMAIN-CONTAINING PROTEIN-RELATED"/>
    <property type="match status" value="1"/>
</dbReference>
<reference evidence="5 6" key="1">
    <citation type="journal article" date="2015" name="Antonie Van Leeuwenhoek">
        <title>Bosea vaviloviae sp. nov., a new species of slow-growing rhizobia isolated from nodules of the relict species Vavilovia formosa (Stev.) Fed.</title>
        <authorList>
            <person name="Safronova V.I."/>
            <person name="Kuznetsova I.G."/>
            <person name="Sazanova A.L."/>
            <person name="Kimeklis A.K."/>
            <person name="Belimov A.A."/>
            <person name="Andronov E.E."/>
            <person name="Pinaev A.G."/>
            <person name="Chizhevskaya E.P."/>
            <person name="Pukhaev A.R."/>
            <person name="Popov K.P."/>
            <person name="Willems A."/>
            <person name="Tikhonovich I.A."/>
        </authorList>
    </citation>
    <scope>NUCLEOTIDE SEQUENCE [LARGE SCALE GENOMIC DNA]</scope>
    <source>
        <strain evidence="5 6">Vaf18</strain>
    </source>
</reference>
<dbReference type="Pfam" id="PF07859">
    <property type="entry name" value="Abhydrolase_3"/>
    <property type="match status" value="1"/>
</dbReference>
<keyword evidence="6" id="KW-1185">Reference proteome</keyword>
<gene>
    <name evidence="5" type="ORF">BHK69_29475</name>
</gene>
<accession>A0A1D7U9G7</accession>
<evidence type="ECO:0000313" key="5">
    <source>
        <dbReference type="EMBL" id="AOO84026.1"/>
    </source>
</evidence>
<dbReference type="InterPro" id="IPR029058">
    <property type="entry name" value="AB_hydrolase_fold"/>
</dbReference>
<proteinExistence type="inferred from homology"/>
<evidence type="ECO:0000256" key="3">
    <source>
        <dbReference type="PROSITE-ProRule" id="PRU10038"/>
    </source>
</evidence>
<keyword evidence="2" id="KW-0378">Hydrolase</keyword>
<dbReference type="RefSeq" id="WP_069693219.1">
    <property type="nucleotide sequence ID" value="NZ_CP017147.1"/>
</dbReference>
<dbReference type="Gene3D" id="3.40.50.1820">
    <property type="entry name" value="alpha/beta hydrolase"/>
    <property type="match status" value="1"/>
</dbReference>
<comment type="similarity">
    <text evidence="1">Belongs to the 'GDXG' lipolytic enzyme family.</text>
</comment>
<evidence type="ECO:0000256" key="2">
    <source>
        <dbReference type="ARBA" id="ARBA00022801"/>
    </source>
</evidence>
<organism evidence="5 6">
    <name type="scientific">Bosea vaviloviae</name>
    <dbReference type="NCBI Taxonomy" id="1526658"/>
    <lineage>
        <taxon>Bacteria</taxon>
        <taxon>Pseudomonadati</taxon>
        <taxon>Pseudomonadota</taxon>
        <taxon>Alphaproteobacteria</taxon>
        <taxon>Hyphomicrobiales</taxon>
        <taxon>Boseaceae</taxon>
        <taxon>Bosea</taxon>
    </lineage>
</organism>
<dbReference type="Proteomes" id="UP000094969">
    <property type="component" value="Chromosome"/>
</dbReference>
<dbReference type="PROSITE" id="PS01174">
    <property type="entry name" value="LIPASE_GDXG_SER"/>
    <property type="match status" value="1"/>
</dbReference>
<evidence type="ECO:0000313" key="6">
    <source>
        <dbReference type="Proteomes" id="UP000094969"/>
    </source>
</evidence>
<dbReference type="InterPro" id="IPR013094">
    <property type="entry name" value="AB_hydrolase_3"/>
</dbReference>
<dbReference type="OrthoDB" id="9806180at2"/>
<protein>
    <recommendedName>
        <fullName evidence="4">Alpha/beta hydrolase fold-3 domain-containing protein</fullName>
    </recommendedName>
</protein>
<dbReference type="SUPFAM" id="SSF53474">
    <property type="entry name" value="alpha/beta-Hydrolases"/>
    <property type="match status" value="1"/>
</dbReference>
<dbReference type="AlphaFoldDB" id="A0A1D7U9G7"/>
<dbReference type="EMBL" id="CP017147">
    <property type="protein sequence ID" value="AOO84026.1"/>
    <property type="molecule type" value="Genomic_DNA"/>
</dbReference>
<dbReference type="InterPro" id="IPR050300">
    <property type="entry name" value="GDXG_lipolytic_enzyme"/>
</dbReference>
<sequence length="328" mass="34545">MQPWIDPQMEAILERMRSGPAFDFRAAPIAEARATVDAATLPWSEGAPGIPARDLAIPTAGTAMRARLYQPEAAPVSTVIIYAHGGGWTFGSVETHDGTMRHLAVEAGCAVLGVDYRLAPEHPFPAPLDDLMAAIAFVEQGGLGEAIPTGGIAMAGDSAGANLALAALLRRRDEGLPSLSAAALFYGCYEPDFSTPSHAAFGGGDYLLTSANMRWYWNNFLGGEPDGTVRLAAPVRSNLAGLPPLYLSAAGLDPLRDDTIRLARRLSEAGVPFRFDHVPGVVHGCLRMSRELTAAAAMLAAGGRYLADHLNDKKTGGNQPWNAGLSSS</sequence>
<feature type="active site" evidence="3">
    <location>
        <position position="158"/>
    </location>
</feature>
<dbReference type="PANTHER" id="PTHR48081">
    <property type="entry name" value="AB HYDROLASE SUPERFAMILY PROTEIN C4A8.06C"/>
    <property type="match status" value="1"/>
</dbReference>
<dbReference type="InterPro" id="IPR033140">
    <property type="entry name" value="Lipase_GDXG_put_SER_AS"/>
</dbReference>
<evidence type="ECO:0000259" key="4">
    <source>
        <dbReference type="Pfam" id="PF07859"/>
    </source>
</evidence>
<dbReference type="KEGG" id="bvv:BHK69_29475"/>